<dbReference type="RefSeq" id="WP_206573069.1">
    <property type="nucleotide sequence ID" value="NZ_JAFKCV010000003.1"/>
</dbReference>
<name>A0A939DLI8_9ALTE</name>
<keyword evidence="3" id="KW-1185">Reference proteome</keyword>
<comment type="caution">
    <text evidence="2">The sequence shown here is derived from an EMBL/GenBank/DDBJ whole genome shotgun (WGS) entry which is preliminary data.</text>
</comment>
<proteinExistence type="predicted"/>
<feature type="region of interest" description="Disordered" evidence="1">
    <location>
        <begin position="50"/>
        <end position="74"/>
    </location>
</feature>
<dbReference type="Proteomes" id="UP000664654">
    <property type="component" value="Unassembled WGS sequence"/>
</dbReference>
<sequence>MDEQLLTKVQQSGLTSQVSGDLQKIVHMAGQGAASLGGKELSTKSVDNYVDENGRKSRSSVKMLSTPGSTILAK</sequence>
<feature type="compositionally biased region" description="Polar residues" evidence="1">
    <location>
        <begin position="60"/>
        <end position="74"/>
    </location>
</feature>
<accession>A0A939DLI8</accession>
<gene>
    <name evidence="2" type="ORF">J0A66_06950</name>
</gene>
<dbReference type="EMBL" id="JAFKCV010000003">
    <property type="protein sequence ID" value="MBN7824959.1"/>
    <property type="molecule type" value="Genomic_DNA"/>
</dbReference>
<evidence type="ECO:0000313" key="3">
    <source>
        <dbReference type="Proteomes" id="UP000664654"/>
    </source>
</evidence>
<evidence type="ECO:0000313" key="2">
    <source>
        <dbReference type="EMBL" id="MBN7824959.1"/>
    </source>
</evidence>
<evidence type="ECO:0000256" key="1">
    <source>
        <dbReference type="SAM" id="MobiDB-lite"/>
    </source>
</evidence>
<reference evidence="2" key="1">
    <citation type="submission" date="2021-03" db="EMBL/GenBank/DDBJ databases">
        <title>novel species isolated from a fishpond in China.</title>
        <authorList>
            <person name="Lu H."/>
            <person name="Cai Z."/>
        </authorList>
    </citation>
    <scope>NUCLEOTIDE SEQUENCE</scope>
    <source>
        <strain evidence="2">JCM 30855</strain>
    </source>
</reference>
<dbReference type="AlphaFoldDB" id="A0A939DLI8"/>
<organism evidence="2 3">
    <name type="scientific">Bowmanella dokdonensis</name>
    <dbReference type="NCBI Taxonomy" id="751969"/>
    <lineage>
        <taxon>Bacteria</taxon>
        <taxon>Pseudomonadati</taxon>
        <taxon>Pseudomonadota</taxon>
        <taxon>Gammaproteobacteria</taxon>
        <taxon>Alteromonadales</taxon>
        <taxon>Alteromonadaceae</taxon>
        <taxon>Bowmanella</taxon>
    </lineage>
</organism>
<protein>
    <submittedName>
        <fullName evidence="2">Uncharacterized protein</fullName>
    </submittedName>
</protein>